<proteinExistence type="predicted"/>
<name>A0AAN6NL74_9PEZI</name>
<feature type="compositionally biased region" description="Polar residues" evidence="1">
    <location>
        <begin position="531"/>
        <end position="568"/>
    </location>
</feature>
<reference evidence="2" key="2">
    <citation type="submission" date="2023-06" db="EMBL/GenBank/DDBJ databases">
        <authorList>
            <consortium name="Lawrence Berkeley National Laboratory"/>
            <person name="Mondo S.J."/>
            <person name="Hensen N."/>
            <person name="Bonometti L."/>
            <person name="Westerberg I."/>
            <person name="Brannstrom I.O."/>
            <person name="Guillou S."/>
            <person name="Cros-Aarteil S."/>
            <person name="Calhoun S."/>
            <person name="Haridas S."/>
            <person name="Kuo A."/>
            <person name="Pangilinan J."/>
            <person name="Riley R."/>
            <person name="Labutti K."/>
            <person name="Andreopoulos B."/>
            <person name="Lipzen A."/>
            <person name="Chen C."/>
            <person name="Yanf M."/>
            <person name="Daum C."/>
            <person name="Ng V."/>
            <person name="Clum A."/>
            <person name="Steindorff A."/>
            <person name="Ohm R."/>
            <person name="Martin F."/>
            <person name="Silar P."/>
            <person name="Natvig D."/>
            <person name="Lalanne C."/>
            <person name="Gautier V."/>
            <person name="Ament-Velasquez S.L."/>
            <person name="Kruys A."/>
            <person name="Hutchinson M.I."/>
            <person name="Powell A.J."/>
            <person name="Barry K."/>
            <person name="Miller A.N."/>
            <person name="Grigoriev I.V."/>
            <person name="Debuchy R."/>
            <person name="Gladieux P."/>
            <person name="Thoren M.H."/>
            <person name="Johannesson H."/>
        </authorList>
    </citation>
    <scope>NUCLEOTIDE SEQUENCE</scope>
    <source>
        <strain evidence="2">CBS 626.80</strain>
    </source>
</reference>
<feature type="region of interest" description="Disordered" evidence="1">
    <location>
        <begin position="21"/>
        <end position="60"/>
    </location>
</feature>
<feature type="compositionally biased region" description="Basic and acidic residues" evidence="1">
    <location>
        <begin position="121"/>
        <end position="138"/>
    </location>
</feature>
<feature type="region of interest" description="Disordered" evidence="1">
    <location>
        <begin position="244"/>
        <end position="287"/>
    </location>
</feature>
<feature type="compositionally biased region" description="Polar residues" evidence="1">
    <location>
        <begin position="25"/>
        <end position="34"/>
    </location>
</feature>
<feature type="compositionally biased region" description="Basic and acidic residues" evidence="1">
    <location>
        <begin position="401"/>
        <end position="410"/>
    </location>
</feature>
<evidence type="ECO:0000313" key="3">
    <source>
        <dbReference type="Proteomes" id="UP001303222"/>
    </source>
</evidence>
<feature type="compositionally biased region" description="Polar residues" evidence="1">
    <location>
        <begin position="676"/>
        <end position="718"/>
    </location>
</feature>
<dbReference type="AlphaFoldDB" id="A0AAN6NL74"/>
<feature type="compositionally biased region" description="Acidic residues" evidence="1">
    <location>
        <begin position="346"/>
        <end position="356"/>
    </location>
</feature>
<keyword evidence="3" id="KW-1185">Reference proteome</keyword>
<feature type="compositionally biased region" description="Acidic residues" evidence="1">
    <location>
        <begin position="142"/>
        <end position="157"/>
    </location>
</feature>
<dbReference type="EMBL" id="MU859301">
    <property type="protein sequence ID" value="KAK3947896.1"/>
    <property type="molecule type" value="Genomic_DNA"/>
</dbReference>
<protein>
    <submittedName>
        <fullName evidence="2">Uncharacterized protein</fullName>
    </submittedName>
</protein>
<accession>A0AAN6NL74</accession>
<evidence type="ECO:0000313" key="2">
    <source>
        <dbReference type="EMBL" id="KAK3947896.1"/>
    </source>
</evidence>
<feature type="compositionally biased region" description="Basic and acidic residues" evidence="1">
    <location>
        <begin position="38"/>
        <end position="49"/>
    </location>
</feature>
<evidence type="ECO:0000256" key="1">
    <source>
        <dbReference type="SAM" id="MobiDB-lite"/>
    </source>
</evidence>
<dbReference type="Proteomes" id="UP001303222">
    <property type="component" value="Unassembled WGS sequence"/>
</dbReference>
<gene>
    <name evidence="2" type="ORF">QBC32DRAFT_318362</name>
</gene>
<feature type="compositionally biased region" description="Low complexity" evidence="1">
    <location>
        <begin position="377"/>
        <end position="386"/>
    </location>
</feature>
<feature type="compositionally biased region" description="Gly residues" evidence="1">
    <location>
        <begin position="736"/>
        <end position="746"/>
    </location>
</feature>
<feature type="region of interest" description="Disordered" evidence="1">
    <location>
        <begin position="96"/>
        <end position="194"/>
    </location>
</feature>
<feature type="compositionally biased region" description="Low complexity" evidence="1">
    <location>
        <begin position="630"/>
        <end position="643"/>
    </location>
</feature>
<feature type="compositionally biased region" description="Pro residues" evidence="1">
    <location>
        <begin position="365"/>
        <end position="376"/>
    </location>
</feature>
<feature type="compositionally biased region" description="Low complexity" evidence="1">
    <location>
        <begin position="573"/>
        <end position="598"/>
    </location>
</feature>
<feature type="compositionally biased region" description="Polar residues" evidence="1">
    <location>
        <begin position="415"/>
        <end position="435"/>
    </location>
</feature>
<sequence>MPGLGIPPPLSPIPDRVFLRYISQPAGNDTNSPSEPVESERPKKSEMPRRHTHDHPPFLGGIPIDWSTGHLEWHHNGCNCAIKFCPRHGRELRVLRPREPSGRSTRRRSRRIQESVPYHVRASDEEKIPNHVEDDHNVDYAPEGEDGQVDYDADDEASTGRSCADQDDKNAMPSPASVALQPATGDPGNPSVLRSIEGVQQTGSASPTLSAVHKDTVQYDPEATISVNPHNRGATEIAASCDKQDQAHGNDGNDSNENGLSDLDPQFPEPPPQILHVRRPDQPPPVTLVTDAAYHASLSHELRDKMMTWLLARSEEFRAFIQREQAEAEAAAPEPPASMASRADSEAEAPDGEAPDGEAGAGPGAGPPRLPDPDPYSVPSDSAADSVHNRNRPLYQKNRRLGREIRHLAREAGSLQGSESLASPRPTQQEQQTSGFLAMVLDRSPSLAPVPDAARHSVSARVSGPARSDSARPSTGRASGSSQSLRGRGGSANSVRNVSHDIPAQSAPSPPMEFFLASNPKPVARRLFSRSAPSQNPPQQLGQPRPTNITQSSQQRPTSAASYANQPTKVPVKDVSLLSSPPSSSVSSAAAVTGSSPANNTHAGATPGPSTHRRTRGKNANAPVYNEAISSGTSASSKLTSKGDTVPHRRKRNEQAVLAQQAAAHGKTCTEDAAGNQMSSVKPAANQGQETDKNTSNNEPTANGGRNRTRSLSNTTGAVETGGERSGRMVTRSQAGHGGPRAVGGAGDEERDQQGKQEADDEDTPKSNRGRTKRSGSAVTYGQGGKRRKV</sequence>
<feature type="region of interest" description="Disordered" evidence="1">
    <location>
        <begin position="325"/>
        <end position="790"/>
    </location>
</feature>
<feature type="compositionally biased region" description="Low complexity" evidence="1">
    <location>
        <begin position="476"/>
        <end position="486"/>
    </location>
</feature>
<comment type="caution">
    <text evidence="2">The sequence shown here is derived from an EMBL/GenBank/DDBJ whole genome shotgun (WGS) entry which is preliminary data.</text>
</comment>
<organism evidence="2 3">
    <name type="scientific">Pseudoneurospora amorphoporcata</name>
    <dbReference type="NCBI Taxonomy" id="241081"/>
    <lineage>
        <taxon>Eukaryota</taxon>
        <taxon>Fungi</taxon>
        <taxon>Dikarya</taxon>
        <taxon>Ascomycota</taxon>
        <taxon>Pezizomycotina</taxon>
        <taxon>Sordariomycetes</taxon>
        <taxon>Sordariomycetidae</taxon>
        <taxon>Sordariales</taxon>
        <taxon>Sordariaceae</taxon>
        <taxon>Pseudoneurospora</taxon>
    </lineage>
</organism>
<reference evidence="2" key="1">
    <citation type="journal article" date="2023" name="Mol. Phylogenet. Evol.">
        <title>Genome-scale phylogeny and comparative genomics of the fungal order Sordariales.</title>
        <authorList>
            <person name="Hensen N."/>
            <person name="Bonometti L."/>
            <person name="Westerberg I."/>
            <person name="Brannstrom I.O."/>
            <person name="Guillou S."/>
            <person name="Cros-Aarteil S."/>
            <person name="Calhoun S."/>
            <person name="Haridas S."/>
            <person name="Kuo A."/>
            <person name="Mondo S."/>
            <person name="Pangilinan J."/>
            <person name="Riley R."/>
            <person name="LaButti K."/>
            <person name="Andreopoulos B."/>
            <person name="Lipzen A."/>
            <person name="Chen C."/>
            <person name="Yan M."/>
            <person name="Daum C."/>
            <person name="Ng V."/>
            <person name="Clum A."/>
            <person name="Steindorff A."/>
            <person name="Ohm R.A."/>
            <person name="Martin F."/>
            <person name="Silar P."/>
            <person name="Natvig D.O."/>
            <person name="Lalanne C."/>
            <person name="Gautier V."/>
            <person name="Ament-Velasquez S.L."/>
            <person name="Kruys A."/>
            <person name="Hutchinson M.I."/>
            <person name="Powell A.J."/>
            <person name="Barry K."/>
            <person name="Miller A.N."/>
            <person name="Grigoriev I.V."/>
            <person name="Debuchy R."/>
            <person name="Gladieux P."/>
            <person name="Hiltunen Thoren M."/>
            <person name="Johannesson H."/>
        </authorList>
    </citation>
    <scope>NUCLEOTIDE SEQUENCE</scope>
    <source>
        <strain evidence="2">CBS 626.80</strain>
    </source>
</reference>